<organism evidence="1 2">
    <name type="scientific">Bacteroides cellulosilyticus</name>
    <dbReference type="NCBI Taxonomy" id="246787"/>
    <lineage>
        <taxon>Bacteria</taxon>
        <taxon>Pseudomonadati</taxon>
        <taxon>Bacteroidota</taxon>
        <taxon>Bacteroidia</taxon>
        <taxon>Bacteroidales</taxon>
        <taxon>Bacteroidaceae</taxon>
        <taxon>Bacteroides</taxon>
    </lineage>
</organism>
<sequence length="99" mass="10813">VFNGAVIQRAPFPEGPFETVGTWSYNTTKCYADTTVIGGKRYYYRVAEVNKAGTGAYSDVVSAIPCSGRELPEEWSLMNLSGASISSEVSYNPVNNRTF</sequence>
<dbReference type="RefSeq" id="WP_275203113.1">
    <property type="nucleotide sequence ID" value="NZ_JARFID010000808.1"/>
</dbReference>
<dbReference type="EMBL" id="JARFID010000808">
    <property type="protein sequence ID" value="MDE8698166.1"/>
    <property type="molecule type" value="Genomic_DNA"/>
</dbReference>
<name>A0AAW6MA69_9BACE</name>
<dbReference type="Gene3D" id="2.60.40.10">
    <property type="entry name" value="Immunoglobulins"/>
    <property type="match status" value="1"/>
</dbReference>
<protein>
    <recommendedName>
        <fullName evidence="3">Fibronectin type-III domain-containing protein</fullName>
    </recommendedName>
</protein>
<accession>A0AAW6MA69</accession>
<dbReference type="Proteomes" id="UP001221924">
    <property type="component" value="Unassembled WGS sequence"/>
</dbReference>
<dbReference type="AlphaFoldDB" id="A0AAW6MA69"/>
<gene>
    <name evidence="1" type="ORF">PZH42_29770</name>
</gene>
<proteinExistence type="predicted"/>
<evidence type="ECO:0008006" key="3">
    <source>
        <dbReference type="Google" id="ProtNLM"/>
    </source>
</evidence>
<feature type="non-terminal residue" evidence="1">
    <location>
        <position position="99"/>
    </location>
</feature>
<reference evidence="1" key="1">
    <citation type="submission" date="2023-03" db="EMBL/GenBank/DDBJ databases">
        <title>DFI Biobank Strains.</title>
        <authorList>
            <person name="Mostad J."/>
            <person name="Paddock L."/>
            <person name="Medina S."/>
            <person name="Waligurski E."/>
            <person name="Barat B."/>
            <person name="Smith R."/>
            <person name="Burgo V."/>
            <person name="Metcalfe C."/>
            <person name="Woodson C."/>
            <person name="Sundararajan A."/>
            <person name="Ramaswamy R."/>
            <person name="Lin H."/>
            <person name="Pamer E.G."/>
        </authorList>
    </citation>
    <scope>NUCLEOTIDE SEQUENCE</scope>
    <source>
        <strain evidence="1">DFI.9.5</strain>
    </source>
</reference>
<dbReference type="InterPro" id="IPR013783">
    <property type="entry name" value="Ig-like_fold"/>
</dbReference>
<comment type="caution">
    <text evidence="1">The sequence shown here is derived from an EMBL/GenBank/DDBJ whole genome shotgun (WGS) entry which is preliminary data.</text>
</comment>
<feature type="non-terminal residue" evidence="1">
    <location>
        <position position="1"/>
    </location>
</feature>
<evidence type="ECO:0000313" key="2">
    <source>
        <dbReference type="Proteomes" id="UP001221924"/>
    </source>
</evidence>
<evidence type="ECO:0000313" key="1">
    <source>
        <dbReference type="EMBL" id="MDE8698166.1"/>
    </source>
</evidence>